<accession>A0AAN5G9E3</accession>
<reference evidence="1 2" key="1">
    <citation type="journal article" date="2018" name="Genome Biol.">
        <title>SKESA: strategic k-mer extension for scrupulous assemblies.</title>
        <authorList>
            <person name="Souvorov A."/>
            <person name="Agarwala R."/>
            <person name="Lipman D.J."/>
        </authorList>
    </citation>
    <scope>NUCLEOTIDE SEQUENCE [LARGE SCALE GENOMIC DNA]</scope>
    <source>
        <strain evidence="2">ecoli[ST-405]</strain>
    </source>
</reference>
<dbReference type="EMBL" id="DABGKQ010000139">
    <property type="protein sequence ID" value="HAJ5807860.1"/>
    <property type="molecule type" value="Genomic_DNA"/>
</dbReference>
<organism evidence="1 2">
    <name type="scientific">Escherichia coli</name>
    <dbReference type="NCBI Taxonomy" id="562"/>
    <lineage>
        <taxon>Bacteria</taxon>
        <taxon>Pseudomonadati</taxon>
        <taxon>Pseudomonadota</taxon>
        <taxon>Gammaproteobacteria</taxon>
        <taxon>Enterobacterales</taxon>
        <taxon>Enterobacteriaceae</taxon>
        <taxon>Escherichia</taxon>
    </lineage>
</organism>
<evidence type="ECO:0008006" key="3">
    <source>
        <dbReference type="Google" id="ProtNLM"/>
    </source>
</evidence>
<dbReference type="Proteomes" id="UP000842519">
    <property type="component" value="Unassembled WGS sequence"/>
</dbReference>
<sequence>GNHIVDRVRLKNARILGDNNARNGADRLVSGTEIQTKYCSTAARSVGAAFDGQNGQYRYMGNHGPMQLEVPRDQYAGAVETMKNKIREGKVPGVTDPEEASRLIRRGHLTYTQARNITRFGTIESVTYDIAEGSVVSLAAGGISFALTASVFWLSTGDRDAALQTAAVQAGKTFTRTLAVYVTTQQLHRLSVVQGMLKHIDFSTASPTVRQALQKGTGAGNISALNKVMKGSLVTSLALVAVTTGPDMIKMLRGRISGAQFIRNLAVASSCVAGGAVRSVAGGILFSPLGPFGALTGRVVGGVLGGMIASAVSGKIAGALVEEDRVKILAMIQEQMTWLAGSFLQTGHEIENLNANLARVIDQNALEIIFAAGIQQRAATNMLIKPLVVSIIRQRPVMEYDASHLGNMVNRLEETLPPELPA</sequence>
<feature type="non-terminal residue" evidence="1">
    <location>
        <position position="1"/>
    </location>
</feature>
<gene>
    <name evidence="1" type="ORF">HLZ39_25895</name>
</gene>
<protein>
    <recommendedName>
        <fullName evidence="3">Membrane protein, yeeR</fullName>
    </recommendedName>
</protein>
<dbReference type="AlphaFoldDB" id="A0AAN5G9E3"/>
<evidence type="ECO:0000313" key="1">
    <source>
        <dbReference type="EMBL" id="HAJ5807860.1"/>
    </source>
</evidence>
<evidence type="ECO:0000313" key="2">
    <source>
        <dbReference type="Proteomes" id="UP000842519"/>
    </source>
</evidence>
<comment type="caution">
    <text evidence="1">The sequence shown here is derived from an EMBL/GenBank/DDBJ whole genome shotgun (WGS) entry which is preliminary data.</text>
</comment>
<name>A0AAN5G9E3_ECOLX</name>
<proteinExistence type="predicted"/>